<dbReference type="EMBL" id="OX459119">
    <property type="protein sequence ID" value="CAI9095722.1"/>
    <property type="molecule type" value="Genomic_DNA"/>
</dbReference>
<dbReference type="InterPro" id="IPR023213">
    <property type="entry name" value="CAT-like_dom_sf"/>
</dbReference>
<evidence type="ECO:0000313" key="6">
    <source>
        <dbReference type="EMBL" id="CAI9095722.1"/>
    </source>
</evidence>
<keyword evidence="7" id="KW-1185">Reference proteome</keyword>
<dbReference type="GO" id="GO:0016746">
    <property type="term" value="F:acyltransferase activity"/>
    <property type="evidence" value="ECO:0007669"/>
    <property type="project" value="UniProtKB-KW"/>
</dbReference>
<evidence type="ECO:0000256" key="5">
    <source>
        <dbReference type="ARBA" id="ARBA00023315"/>
    </source>
</evidence>
<comment type="subunit">
    <text evidence="2">Monomer.</text>
</comment>
<gene>
    <name evidence="6" type="ORF">OLC1_LOCUS6632</name>
</gene>
<keyword evidence="5" id="KW-0012">Acyltransferase</keyword>
<dbReference type="Pfam" id="PF02458">
    <property type="entry name" value="Transferase"/>
    <property type="match status" value="1"/>
</dbReference>
<evidence type="ECO:0000256" key="2">
    <source>
        <dbReference type="ARBA" id="ARBA00011245"/>
    </source>
</evidence>
<reference evidence="6" key="1">
    <citation type="submission" date="2023-03" db="EMBL/GenBank/DDBJ databases">
        <authorList>
            <person name="Julca I."/>
        </authorList>
    </citation>
    <scope>NUCLEOTIDE SEQUENCE</scope>
</reference>
<dbReference type="PANTHER" id="PTHR31623">
    <property type="entry name" value="F21J9.9"/>
    <property type="match status" value="1"/>
</dbReference>
<accession>A0AAV1CJW2</accession>
<proteinExistence type="inferred from homology"/>
<evidence type="ECO:0000256" key="1">
    <source>
        <dbReference type="ARBA" id="ARBA00009861"/>
    </source>
</evidence>
<keyword evidence="3" id="KW-0017">Alkaloid metabolism</keyword>
<organism evidence="6 7">
    <name type="scientific">Oldenlandia corymbosa var. corymbosa</name>
    <dbReference type="NCBI Taxonomy" id="529605"/>
    <lineage>
        <taxon>Eukaryota</taxon>
        <taxon>Viridiplantae</taxon>
        <taxon>Streptophyta</taxon>
        <taxon>Embryophyta</taxon>
        <taxon>Tracheophyta</taxon>
        <taxon>Spermatophyta</taxon>
        <taxon>Magnoliopsida</taxon>
        <taxon>eudicotyledons</taxon>
        <taxon>Gunneridae</taxon>
        <taxon>Pentapetalae</taxon>
        <taxon>asterids</taxon>
        <taxon>lamiids</taxon>
        <taxon>Gentianales</taxon>
        <taxon>Rubiaceae</taxon>
        <taxon>Rubioideae</taxon>
        <taxon>Spermacoceae</taxon>
        <taxon>Hedyotis-Oldenlandia complex</taxon>
        <taxon>Oldenlandia</taxon>
    </lineage>
</organism>
<evidence type="ECO:0000256" key="3">
    <source>
        <dbReference type="ARBA" id="ARBA00022589"/>
    </source>
</evidence>
<protein>
    <submittedName>
        <fullName evidence="6">OLC1v1031718C1</fullName>
    </submittedName>
</protein>
<dbReference type="Proteomes" id="UP001161247">
    <property type="component" value="Chromosome 2"/>
</dbReference>
<evidence type="ECO:0000313" key="7">
    <source>
        <dbReference type="Proteomes" id="UP001161247"/>
    </source>
</evidence>
<dbReference type="Gene3D" id="3.30.559.10">
    <property type="entry name" value="Chloramphenicol acetyltransferase-like domain"/>
    <property type="match status" value="2"/>
</dbReference>
<evidence type="ECO:0000256" key="4">
    <source>
        <dbReference type="ARBA" id="ARBA00022679"/>
    </source>
</evidence>
<comment type="similarity">
    <text evidence="1">Belongs to the plant acyltransferase family.</text>
</comment>
<dbReference type="AlphaFoldDB" id="A0AAV1CJW2"/>
<sequence>MSKMGAKIDIISRELIKPSSPTPKENKEIKLSVLDQLAPHKYFALLFFYQNHSSCSEALNPSKATLHLKQSLSEILTQFYLLAGKLNPDYLSVDCDDSGALFVEAKVDASLSEALQNAPYESFNQYLPFELCDDDGHGRLLATYPRDEMLVAAQISWFECGSNAIGVCISHKVADFMSYVEFLNSWAAKNRGDCKRFSPDFDSGRNLFPPSELSLRSPFTELKGRISCKRFLFDKEKVTELKDLAISSSSVVKNPTRVEVVTAFLLKQLINVERAKKNSTNQSAAETRLRIMIRHMVNLRSRISSLASSSNPNQEFPFGNFSVAPNSVFNPDEDFRDFGDLVKLTSTTIKKANYDYVMNFVASLSNSGPSNGKAEAEQQQPTVVHFTSWCRFPFHDLDFGWGKPFSVGPAGTPDTIRVILISTPNEDGIEAWIYRLEDELALLPDELLSLEVTNYF</sequence>
<dbReference type="PANTHER" id="PTHR31623:SF110">
    <property type="entry name" value="VINORINE SYNTHASE-LIKE"/>
    <property type="match status" value="1"/>
</dbReference>
<dbReference type="GO" id="GO:0009820">
    <property type="term" value="P:alkaloid metabolic process"/>
    <property type="evidence" value="ECO:0007669"/>
    <property type="project" value="UniProtKB-KW"/>
</dbReference>
<name>A0AAV1CJW2_OLDCO</name>
<keyword evidence="4" id="KW-0808">Transferase</keyword>